<dbReference type="InterPro" id="IPR027417">
    <property type="entry name" value="P-loop_NTPase"/>
</dbReference>
<dbReference type="Gene3D" id="3.40.50.300">
    <property type="entry name" value="P-loop containing nucleotide triphosphate hydrolases"/>
    <property type="match status" value="1"/>
</dbReference>
<feature type="region of interest" description="Disordered" evidence="1">
    <location>
        <begin position="105"/>
        <end position="157"/>
    </location>
</feature>
<accession>A0A1A6HQI1</accession>
<proteinExistence type="predicted"/>
<evidence type="ECO:0000256" key="1">
    <source>
        <dbReference type="SAM" id="MobiDB-lite"/>
    </source>
</evidence>
<feature type="compositionally biased region" description="Basic and acidic residues" evidence="1">
    <location>
        <begin position="129"/>
        <end position="138"/>
    </location>
</feature>
<feature type="compositionally biased region" description="Basic residues" evidence="1">
    <location>
        <begin position="471"/>
        <end position="482"/>
    </location>
</feature>
<organism evidence="3 4">
    <name type="scientific">Neotoma lepida</name>
    <name type="common">Desert woodrat</name>
    <dbReference type="NCBI Taxonomy" id="56216"/>
    <lineage>
        <taxon>Eukaryota</taxon>
        <taxon>Metazoa</taxon>
        <taxon>Chordata</taxon>
        <taxon>Craniata</taxon>
        <taxon>Vertebrata</taxon>
        <taxon>Euteleostomi</taxon>
        <taxon>Mammalia</taxon>
        <taxon>Eutheria</taxon>
        <taxon>Euarchontoglires</taxon>
        <taxon>Glires</taxon>
        <taxon>Rodentia</taxon>
        <taxon>Myomorpha</taxon>
        <taxon>Muroidea</taxon>
        <taxon>Cricetidae</taxon>
        <taxon>Neotominae</taxon>
        <taxon>Neotoma</taxon>
    </lineage>
</organism>
<evidence type="ECO:0000259" key="2">
    <source>
        <dbReference type="SMART" id="SM00382"/>
    </source>
</evidence>
<protein>
    <recommendedName>
        <fullName evidence="2">AAA+ ATPase domain-containing protein</fullName>
    </recommendedName>
</protein>
<feature type="region of interest" description="Disordered" evidence="1">
    <location>
        <begin position="457"/>
        <end position="482"/>
    </location>
</feature>
<dbReference type="InterPro" id="IPR052267">
    <property type="entry name" value="N-DRC_Component"/>
</dbReference>
<comment type="caution">
    <text evidence="3">The sequence shown here is derived from an EMBL/GenBank/DDBJ whole genome shotgun (WGS) entry which is preliminary data.</text>
</comment>
<dbReference type="PANTHER" id="PTHR14690">
    <property type="entry name" value="IQ MOTIF CONTAINING WITH AAA DOMAIN 1"/>
    <property type="match status" value="1"/>
</dbReference>
<evidence type="ECO:0000313" key="3">
    <source>
        <dbReference type="EMBL" id="OBS80489.1"/>
    </source>
</evidence>
<dbReference type="SUPFAM" id="SSF52540">
    <property type="entry name" value="P-loop containing nucleoside triphosphate hydrolases"/>
    <property type="match status" value="1"/>
</dbReference>
<name>A0A1A6HQI1_NEOLE</name>
<dbReference type="STRING" id="56216.A0A1A6HQI1"/>
<dbReference type="GO" id="GO:0016887">
    <property type="term" value="F:ATP hydrolysis activity"/>
    <property type="evidence" value="ECO:0007669"/>
    <property type="project" value="InterPro"/>
</dbReference>
<dbReference type="EMBL" id="LZPO01017354">
    <property type="protein sequence ID" value="OBS80489.1"/>
    <property type="molecule type" value="Genomic_DNA"/>
</dbReference>
<feature type="compositionally biased region" description="Basic residues" evidence="1">
    <location>
        <begin position="108"/>
        <end position="128"/>
    </location>
</feature>
<keyword evidence="4" id="KW-1185">Reference proteome</keyword>
<sequence length="482" mass="54985">KPPHLFNEVSAAIVQSEQVTRLRNEVQLKHEQSYKEALVNIKEELKLMEGPDIKEHLQDQIRQWNLTGTFPDYPNVEEGGSAIIFSNKTPEQVIEDILANQEEEEKLKKKKKKEEREKKPKKGKKAKEKKSNTKEKITKQGKGKKGKKKGKRGKKDKDLTADRTIESLYQELVKNGLLIQALKVNLSDYIGEYSYLGTTLRQVAIEPMPSLLDVRQLITLYGILPLGSAEVHEKAPLVKSLLLVGPRGVGKKMLVHAICTETGANLFNLSASNIVGKYPGKSGLQMMLHLVFKVARELQPSVVWIQDTEKTFYKRVPQAERLNEPKRLKKQLPKLLKLLKPDDRILIVGTTQRPFDADLQSFCRVYQKIILVPRPDYASRYGNCLSKVTDGFTQGQIVKVIKEVLTDRRIRQQAYKPLTGVEFITMLTSMDPVYKEEEENFKNWYAKTPLGKKRVMSLTIGGNKEKEKEKGKKKGKKGKKKK</sequence>
<dbReference type="InterPro" id="IPR003593">
    <property type="entry name" value="AAA+_ATPase"/>
</dbReference>
<gene>
    <name evidence="3" type="ORF">A6R68_21309</name>
</gene>
<feature type="domain" description="AAA+ ATPase" evidence="2">
    <location>
        <begin position="237"/>
        <end position="376"/>
    </location>
</feature>
<dbReference type="GO" id="GO:0005524">
    <property type="term" value="F:ATP binding"/>
    <property type="evidence" value="ECO:0007669"/>
    <property type="project" value="InterPro"/>
</dbReference>
<dbReference type="Proteomes" id="UP000092124">
    <property type="component" value="Unassembled WGS sequence"/>
</dbReference>
<dbReference type="SMART" id="SM00382">
    <property type="entry name" value="AAA"/>
    <property type="match status" value="1"/>
</dbReference>
<dbReference type="PANTHER" id="PTHR14690:SF8">
    <property type="entry name" value="DYNEIN REGULATORY COMPLEX PROTEIN 11"/>
    <property type="match status" value="1"/>
</dbReference>
<dbReference type="AlphaFoldDB" id="A0A1A6HQI1"/>
<feature type="non-terminal residue" evidence="3">
    <location>
        <position position="1"/>
    </location>
</feature>
<dbReference type="Pfam" id="PF00004">
    <property type="entry name" value="AAA"/>
    <property type="match status" value="1"/>
</dbReference>
<dbReference type="InterPro" id="IPR003959">
    <property type="entry name" value="ATPase_AAA_core"/>
</dbReference>
<feature type="compositionally biased region" description="Basic residues" evidence="1">
    <location>
        <begin position="139"/>
        <end position="154"/>
    </location>
</feature>
<dbReference type="OrthoDB" id="3046016at2759"/>
<reference evidence="3 4" key="1">
    <citation type="submission" date="2016-06" db="EMBL/GenBank/DDBJ databases">
        <title>The Draft Genome Sequence and Annotation of the Desert Woodrat Neotoma lepida.</title>
        <authorList>
            <person name="Campbell M."/>
            <person name="Oakeson K.F."/>
            <person name="Yandell M."/>
            <person name="Halpert J.R."/>
            <person name="Dearing D."/>
        </authorList>
    </citation>
    <scope>NUCLEOTIDE SEQUENCE [LARGE SCALE GENOMIC DNA]</scope>
    <source>
        <strain evidence="3">417</strain>
        <tissue evidence="3">Liver</tissue>
    </source>
</reference>
<evidence type="ECO:0000313" key="4">
    <source>
        <dbReference type="Proteomes" id="UP000092124"/>
    </source>
</evidence>